<evidence type="ECO:0000256" key="6">
    <source>
        <dbReference type="SAM" id="Phobius"/>
    </source>
</evidence>
<evidence type="ECO:0000256" key="3">
    <source>
        <dbReference type="ARBA" id="ARBA00022737"/>
    </source>
</evidence>
<keyword evidence="6" id="KW-0812">Transmembrane</keyword>
<dbReference type="GO" id="GO:0045488">
    <property type="term" value="P:pectin metabolic process"/>
    <property type="evidence" value="ECO:0007669"/>
    <property type="project" value="InterPro"/>
</dbReference>
<dbReference type="Pfam" id="PF05536">
    <property type="entry name" value="Neurochondrin"/>
    <property type="match status" value="1"/>
</dbReference>
<comment type="subcellular location">
    <subcellularLocation>
        <location evidence="1">Nucleus</location>
    </subcellularLocation>
</comment>
<dbReference type="PANTHER" id="PTHR34208">
    <property type="entry name" value="S-ADENOSYL-L-METHIONINE-DEPENDENT METHYLTRANSFERASE-RELATED"/>
    <property type="match status" value="1"/>
</dbReference>
<dbReference type="GO" id="GO:0008168">
    <property type="term" value="F:methyltransferase activity"/>
    <property type="evidence" value="ECO:0007669"/>
    <property type="project" value="InterPro"/>
</dbReference>
<dbReference type="InterPro" id="IPR008709">
    <property type="entry name" value="Neurochondrin"/>
</dbReference>
<keyword evidence="5" id="KW-0539">Nucleus</keyword>
<keyword evidence="3" id="KW-0677">Repeat</keyword>
<dbReference type="AlphaFoldDB" id="A0AA35YS93"/>
<evidence type="ECO:0000256" key="4">
    <source>
        <dbReference type="ARBA" id="ARBA00023187"/>
    </source>
</evidence>
<dbReference type="EMBL" id="OX465080">
    <property type="protein sequence ID" value="CAI9279306.1"/>
    <property type="molecule type" value="Genomic_DNA"/>
</dbReference>
<keyword evidence="4" id="KW-0508">mRNA splicing</keyword>
<organism evidence="7 8">
    <name type="scientific">Lactuca saligna</name>
    <name type="common">Willowleaf lettuce</name>
    <dbReference type="NCBI Taxonomy" id="75948"/>
    <lineage>
        <taxon>Eukaryota</taxon>
        <taxon>Viridiplantae</taxon>
        <taxon>Streptophyta</taxon>
        <taxon>Embryophyta</taxon>
        <taxon>Tracheophyta</taxon>
        <taxon>Spermatophyta</taxon>
        <taxon>Magnoliopsida</taxon>
        <taxon>eudicotyledons</taxon>
        <taxon>Gunneridae</taxon>
        <taxon>Pentapetalae</taxon>
        <taxon>asterids</taxon>
        <taxon>campanulids</taxon>
        <taxon>Asterales</taxon>
        <taxon>Asteraceae</taxon>
        <taxon>Cichorioideae</taxon>
        <taxon>Cichorieae</taxon>
        <taxon>Lactucinae</taxon>
        <taxon>Lactuca</taxon>
    </lineage>
</organism>
<dbReference type="InterPro" id="IPR059164">
    <property type="entry name" value="HAT_PRP39_C"/>
</dbReference>
<dbReference type="Proteomes" id="UP001177003">
    <property type="component" value="Chromosome 4"/>
</dbReference>
<protein>
    <submittedName>
        <fullName evidence="7">Uncharacterized protein</fullName>
    </submittedName>
</protein>
<evidence type="ECO:0000313" key="8">
    <source>
        <dbReference type="Proteomes" id="UP001177003"/>
    </source>
</evidence>
<evidence type="ECO:0000313" key="7">
    <source>
        <dbReference type="EMBL" id="CAI9279306.1"/>
    </source>
</evidence>
<evidence type="ECO:0000256" key="1">
    <source>
        <dbReference type="ARBA" id="ARBA00004123"/>
    </source>
</evidence>
<evidence type="ECO:0000256" key="2">
    <source>
        <dbReference type="ARBA" id="ARBA00022664"/>
    </source>
</evidence>
<feature type="transmembrane region" description="Helical" evidence="6">
    <location>
        <begin position="33"/>
        <end position="51"/>
    </location>
</feature>
<accession>A0AA35YS93</accession>
<proteinExistence type="predicted"/>
<dbReference type="InterPro" id="IPR044689">
    <property type="entry name" value="CGR2/3"/>
</dbReference>
<gene>
    <name evidence="7" type="ORF">LSALG_LOCUS19113</name>
</gene>
<keyword evidence="8" id="KW-1185">Reference proteome</keyword>
<keyword evidence="6" id="KW-0472">Membrane</keyword>
<keyword evidence="6" id="KW-1133">Transmembrane helix</keyword>
<dbReference type="Pfam" id="PF23241">
    <property type="entry name" value="HAT_PRP39_C"/>
    <property type="match status" value="1"/>
</dbReference>
<evidence type="ECO:0000256" key="5">
    <source>
        <dbReference type="ARBA" id="ARBA00023242"/>
    </source>
</evidence>
<reference evidence="7" key="1">
    <citation type="submission" date="2023-04" db="EMBL/GenBank/DDBJ databases">
        <authorList>
            <person name="Vijverberg K."/>
            <person name="Xiong W."/>
            <person name="Schranz E."/>
        </authorList>
    </citation>
    <scope>NUCLEOTIDE SEQUENCE</scope>
</reference>
<sequence>MSRKPASLSRRLGDGNGIPFMGSLNPKLRPSPFLSIALVLVGAFLIIGYVYSGSGGSNIDKVALSRLEGGVSCSAEINQALLFLKKKHMVTLDSMHKVLHVGPSSYESDANCKSLIRKGIVHVADIKKRDCSDGFVILSGYPGQRKVKVAEMSKFGRPVKLRSSLWWIRELAASRPLRALSELRTAEELEAAARAKGEFKNQESEGEIHPNDGLTEAKELETYISLREELYKKTKDFDSKIIDFETAIRRPYYNFRPLDVTELENYHNYLDFIEGCDDLNKLEKIRMLPKMPLLVLPMFLLKFREHNGNIEGAIIACSFSSVCFLLPMLCQITMEIDGCRLIVSSRAYKVVVECLIRVVET</sequence>
<name>A0AA35YS93_LACSI</name>
<keyword evidence="2" id="KW-0507">mRNA processing</keyword>
<dbReference type="PANTHER" id="PTHR34208:SF5">
    <property type="entry name" value="OS01G0144000 PROTEIN"/>
    <property type="match status" value="1"/>
</dbReference>